<organism evidence="8 9">
    <name type="scientific">Synoicihabitans lomoniglobus</name>
    <dbReference type="NCBI Taxonomy" id="2909285"/>
    <lineage>
        <taxon>Bacteria</taxon>
        <taxon>Pseudomonadati</taxon>
        <taxon>Verrucomicrobiota</taxon>
        <taxon>Opitutia</taxon>
        <taxon>Opitutales</taxon>
        <taxon>Opitutaceae</taxon>
        <taxon>Synoicihabitans</taxon>
    </lineage>
</organism>
<evidence type="ECO:0000256" key="3">
    <source>
        <dbReference type="ARBA" id="ARBA00022692"/>
    </source>
</evidence>
<dbReference type="Pfam" id="PF09335">
    <property type="entry name" value="VTT_dom"/>
    <property type="match status" value="1"/>
</dbReference>
<evidence type="ECO:0000256" key="2">
    <source>
        <dbReference type="ARBA" id="ARBA00022475"/>
    </source>
</evidence>
<keyword evidence="3 6" id="KW-0812">Transmembrane</keyword>
<protein>
    <submittedName>
        <fullName evidence="8">DedA family protein</fullName>
    </submittedName>
</protein>
<evidence type="ECO:0000256" key="5">
    <source>
        <dbReference type="ARBA" id="ARBA00023136"/>
    </source>
</evidence>
<dbReference type="InterPro" id="IPR051311">
    <property type="entry name" value="DedA_domain"/>
</dbReference>
<evidence type="ECO:0000259" key="7">
    <source>
        <dbReference type="Pfam" id="PF09335"/>
    </source>
</evidence>
<comment type="subcellular location">
    <subcellularLocation>
        <location evidence="1">Cell membrane</location>
        <topology evidence="1">Multi-pass membrane protein</topology>
    </subcellularLocation>
</comment>
<evidence type="ECO:0000256" key="4">
    <source>
        <dbReference type="ARBA" id="ARBA00022989"/>
    </source>
</evidence>
<keyword evidence="9" id="KW-1185">Reference proteome</keyword>
<feature type="transmembrane region" description="Helical" evidence="6">
    <location>
        <begin position="173"/>
        <end position="194"/>
    </location>
</feature>
<proteinExistence type="predicted"/>
<dbReference type="Proteomes" id="UP001218638">
    <property type="component" value="Chromosome"/>
</dbReference>
<evidence type="ECO:0000313" key="8">
    <source>
        <dbReference type="EMBL" id="WED64700.1"/>
    </source>
</evidence>
<evidence type="ECO:0000313" key="9">
    <source>
        <dbReference type="Proteomes" id="UP001218638"/>
    </source>
</evidence>
<evidence type="ECO:0000256" key="1">
    <source>
        <dbReference type="ARBA" id="ARBA00004651"/>
    </source>
</evidence>
<sequence>MTDWIHELIDTASYSGVAVLMLLENIIVPIPAETVMLLAGFVASRGDLSFIGVVAAGTAGSVVGNLPLYLWGRHIGRRRVRSWFNRHSAWLLLEPEQLDRGFDWIAKRRGALAIAMARPLPGVCTLISLPAGAAGMSAGRFLAGSFVGAAIWNTLLATFGFQLGENYRHAERYLGYTLIASASLLVGGIVWHLLHRWRRLHRKPSPISALS</sequence>
<accession>A0AAF0CNQ0</accession>
<feature type="transmembrane region" description="Helical" evidence="6">
    <location>
        <begin position="12"/>
        <end position="30"/>
    </location>
</feature>
<evidence type="ECO:0000256" key="6">
    <source>
        <dbReference type="SAM" id="Phobius"/>
    </source>
</evidence>
<feature type="transmembrane region" description="Helical" evidence="6">
    <location>
        <begin position="141"/>
        <end position="161"/>
    </location>
</feature>
<feature type="transmembrane region" description="Helical" evidence="6">
    <location>
        <begin position="50"/>
        <end position="71"/>
    </location>
</feature>
<dbReference type="AlphaFoldDB" id="A0AAF0CNQ0"/>
<dbReference type="InterPro" id="IPR032816">
    <property type="entry name" value="VTT_dom"/>
</dbReference>
<reference evidence="8" key="1">
    <citation type="submission" date="2023-03" db="EMBL/GenBank/DDBJ databases">
        <title>Lomoglobus Profundus gen. nov., sp. nov., a novel member of the phylum Verrucomicrobia, isolated from deep-marine sediment of South China Sea.</title>
        <authorList>
            <person name="Ahmad T."/>
            <person name="Ishaq S.E."/>
            <person name="Wang F."/>
        </authorList>
    </citation>
    <scope>NUCLEOTIDE SEQUENCE</scope>
    <source>
        <strain evidence="8">LMO-M01</strain>
    </source>
</reference>
<name>A0AAF0CNQ0_9BACT</name>
<dbReference type="EMBL" id="CP119075">
    <property type="protein sequence ID" value="WED64700.1"/>
    <property type="molecule type" value="Genomic_DNA"/>
</dbReference>
<keyword evidence="2" id="KW-1003">Cell membrane</keyword>
<dbReference type="PANTHER" id="PTHR42709:SF6">
    <property type="entry name" value="UNDECAPRENYL PHOSPHATE TRANSPORTER A"/>
    <property type="match status" value="1"/>
</dbReference>
<feature type="domain" description="VTT" evidence="7">
    <location>
        <begin position="30"/>
        <end position="160"/>
    </location>
</feature>
<keyword evidence="4 6" id="KW-1133">Transmembrane helix</keyword>
<keyword evidence="5 6" id="KW-0472">Membrane</keyword>
<dbReference type="RefSeq" id="WP_330929986.1">
    <property type="nucleotide sequence ID" value="NZ_CP119075.1"/>
</dbReference>
<dbReference type="GO" id="GO:0005886">
    <property type="term" value="C:plasma membrane"/>
    <property type="evidence" value="ECO:0007669"/>
    <property type="project" value="UniProtKB-SubCell"/>
</dbReference>
<gene>
    <name evidence="8" type="ORF">PXH66_20340</name>
</gene>
<dbReference type="PANTHER" id="PTHR42709">
    <property type="entry name" value="ALKALINE PHOSPHATASE LIKE PROTEIN"/>
    <property type="match status" value="1"/>
</dbReference>
<dbReference type="KEGG" id="slom:PXH66_20340"/>